<dbReference type="Pfam" id="PF00899">
    <property type="entry name" value="ThiF"/>
    <property type="match status" value="1"/>
</dbReference>
<gene>
    <name evidence="2" type="ORF">CAL25_19585</name>
</gene>
<dbReference type="Gene3D" id="3.40.50.720">
    <property type="entry name" value="NAD(P)-binding Rossmann-like Domain"/>
    <property type="match status" value="1"/>
</dbReference>
<dbReference type="GO" id="GO:0061503">
    <property type="term" value="F:tRNA threonylcarbamoyladenosine dehydratase"/>
    <property type="evidence" value="ECO:0007669"/>
    <property type="project" value="TreeGrafter"/>
</dbReference>
<dbReference type="PANTHER" id="PTHR43267">
    <property type="entry name" value="TRNA THREONYLCARBAMOYLADENOSINE DEHYDRATASE"/>
    <property type="match status" value="1"/>
</dbReference>
<dbReference type="Proteomes" id="UP000216913">
    <property type="component" value="Unassembled WGS sequence"/>
</dbReference>
<dbReference type="SUPFAM" id="SSF69572">
    <property type="entry name" value="Activating enzymes of the ubiquitin-like proteins"/>
    <property type="match status" value="1"/>
</dbReference>
<organism evidence="2 3">
    <name type="scientific">Bordetella genomosp. 5</name>
    <dbReference type="NCBI Taxonomy" id="1395608"/>
    <lineage>
        <taxon>Bacteria</taxon>
        <taxon>Pseudomonadati</taxon>
        <taxon>Pseudomonadota</taxon>
        <taxon>Betaproteobacteria</taxon>
        <taxon>Burkholderiales</taxon>
        <taxon>Alcaligenaceae</taxon>
        <taxon>Bordetella</taxon>
    </lineage>
</organism>
<dbReference type="AlphaFoldDB" id="A0A261TB65"/>
<dbReference type="InterPro" id="IPR035985">
    <property type="entry name" value="Ubiquitin-activating_enz"/>
</dbReference>
<dbReference type="EMBL" id="NEVP01000011">
    <property type="protein sequence ID" value="OZI46878.1"/>
    <property type="molecule type" value="Genomic_DNA"/>
</dbReference>
<proteinExistence type="predicted"/>
<dbReference type="PANTHER" id="PTHR43267:SF1">
    <property type="entry name" value="TRNA THREONYLCARBAMOYLADENOSINE DEHYDRATASE"/>
    <property type="match status" value="1"/>
</dbReference>
<comment type="caution">
    <text evidence="2">The sequence shown here is derived from an EMBL/GenBank/DDBJ whole genome shotgun (WGS) entry which is preliminary data.</text>
</comment>
<name>A0A261TB65_9BORD</name>
<evidence type="ECO:0000313" key="3">
    <source>
        <dbReference type="Proteomes" id="UP000216913"/>
    </source>
</evidence>
<evidence type="ECO:0000259" key="1">
    <source>
        <dbReference type="Pfam" id="PF00899"/>
    </source>
</evidence>
<dbReference type="GO" id="GO:0061504">
    <property type="term" value="P:cyclic threonylcarbamoyladenosine biosynthetic process"/>
    <property type="evidence" value="ECO:0007669"/>
    <property type="project" value="TreeGrafter"/>
</dbReference>
<sequence>MTPMTIAPPDLSASCDIDAERRFGGLSRLYGPDGPARLRGAHVAVVGLGGVGSWTAEALARCGVGALTLIDLDHIAESNVNRQIHALTGTLGQAKVEAMADRIAAINPECVVTRIDDFVDPANVATLLAGHYAMIIDCTDQAAAKIAMILHARARGIPMLLCGGAGGKTDPLALRAGDLSQSLNDALLSKLRNKLRREHGFPRASDQNGRALKRVPRMGVRALWFDQPAILPAAWTSASEAEDDMGADVRPAAPQGLSCAGYGSVVMVTAAMGLAAANEAVQTILAQAAGAGT</sequence>
<dbReference type="GO" id="GO:0008641">
    <property type="term" value="F:ubiquitin-like modifier activating enzyme activity"/>
    <property type="evidence" value="ECO:0007669"/>
    <property type="project" value="InterPro"/>
</dbReference>
<feature type="domain" description="THIF-type NAD/FAD binding fold" evidence="1">
    <location>
        <begin position="29"/>
        <end position="286"/>
    </location>
</feature>
<protein>
    <submittedName>
        <fullName evidence="2">tRNA threonylcarbamoyladenosine dehydratase</fullName>
    </submittedName>
</protein>
<dbReference type="CDD" id="cd00755">
    <property type="entry name" value="YgdL_like"/>
    <property type="match status" value="1"/>
</dbReference>
<dbReference type="InterPro" id="IPR045886">
    <property type="entry name" value="ThiF/MoeB/HesA"/>
</dbReference>
<accession>A0A261TB65</accession>
<keyword evidence="3" id="KW-1185">Reference proteome</keyword>
<reference evidence="2 3" key="1">
    <citation type="submission" date="2017-05" db="EMBL/GenBank/DDBJ databases">
        <title>Complete and WGS of Bordetella genogroups.</title>
        <authorList>
            <person name="Spilker T."/>
            <person name="LiPuma J."/>
        </authorList>
    </citation>
    <scope>NUCLEOTIDE SEQUENCE [LARGE SCALE GENOMIC DNA]</scope>
    <source>
        <strain evidence="2 3">AU10456</strain>
    </source>
</reference>
<evidence type="ECO:0000313" key="2">
    <source>
        <dbReference type="EMBL" id="OZI46878.1"/>
    </source>
</evidence>
<dbReference type="InterPro" id="IPR000594">
    <property type="entry name" value="ThiF_NAD_FAD-bd"/>
</dbReference>